<protein>
    <submittedName>
        <fullName evidence="1">Uncharacterized protein</fullName>
    </submittedName>
</protein>
<evidence type="ECO:0000313" key="1">
    <source>
        <dbReference type="EMBL" id="JAH23774.1"/>
    </source>
</evidence>
<dbReference type="EMBL" id="GBXM01084803">
    <property type="protein sequence ID" value="JAH23774.1"/>
    <property type="molecule type" value="Transcribed_RNA"/>
</dbReference>
<reference evidence="1" key="1">
    <citation type="submission" date="2014-11" db="EMBL/GenBank/DDBJ databases">
        <authorList>
            <person name="Amaro Gonzalez C."/>
        </authorList>
    </citation>
    <scope>NUCLEOTIDE SEQUENCE</scope>
</reference>
<dbReference type="AlphaFoldDB" id="A0A0E9R3V0"/>
<organism evidence="1">
    <name type="scientific">Anguilla anguilla</name>
    <name type="common">European freshwater eel</name>
    <name type="synonym">Muraena anguilla</name>
    <dbReference type="NCBI Taxonomy" id="7936"/>
    <lineage>
        <taxon>Eukaryota</taxon>
        <taxon>Metazoa</taxon>
        <taxon>Chordata</taxon>
        <taxon>Craniata</taxon>
        <taxon>Vertebrata</taxon>
        <taxon>Euteleostomi</taxon>
        <taxon>Actinopterygii</taxon>
        <taxon>Neopterygii</taxon>
        <taxon>Teleostei</taxon>
        <taxon>Anguilliformes</taxon>
        <taxon>Anguillidae</taxon>
        <taxon>Anguilla</taxon>
    </lineage>
</organism>
<accession>A0A0E9R3V0</accession>
<name>A0A0E9R3V0_ANGAN</name>
<reference evidence="1" key="2">
    <citation type="journal article" date="2015" name="Fish Shellfish Immunol.">
        <title>Early steps in the European eel (Anguilla anguilla)-Vibrio vulnificus interaction in the gills: Role of the RtxA13 toxin.</title>
        <authorList>
            <person name="Callol A."/>
            <person name="Pajuelo D."/>
            <person name="Ebbesson L."/>
            <person name="Teles M."/>
            <person name="MacKenzie S."/>
            <person name="Amaro C."/>
        </authorList>
    </citation>
    <scope>NUCLEOTIDE SEQUENCE</scope>
</reference>
<proteinExistence type="predicted"/>
<sequence length="27" mass="3129">MRITKISHRHVLGLYLFPVFMPTSGLN</sequence>